<dbReference type="RefSeq" id="WP_131999936.1">
    <property type="nucleotide sequence ID" value="NZ_SLWQ01000011.1"/>
</dbReference>
<dbReference type="Pfam" id="PF00440">
    <property type="entry name" value="TetR_N"/>
    <property type="match status" value="1"/>
</dbReference>
<dbReference type="InterPro" id="IPR009057">
    <property type="entry name" value="Homeodomain-like_sf"/>
</dbReference>
<evidence type="ECO:0000256" key="2">
    <source>
        <dbReference type="ARBA" id="ARBA00023125"/>
    </source>
</evidence>
<dbReference type="PANTHER" id="PTHR47506">
    <property type="entry name" value="TRANSCRIPTIONAL REGULATORY PROTEIN"/>
    <property type="match status" value="1"/>
</dbReference>
<dbReference type="SUPFAM" id="SSF46689">
    <property type="entry name" value="Homeodomain-like"/>
    <property type="match status" value="1"/>
</dbReference>
<evidence type="ECO:0000259" key="5">
    <source>
        <dbReference type="PROSITE" id="PS50977"/>
    </source>
</evidence>
<organism evidence="6 7">
    <name type="scientific">Dokdonella fugitiva</name>
    <dbReference type="NCBI Taxonomy" id="328517"/>
    <lineage>
        <taxon>Bacteria</taxon>
        <taxon>Pseudomonadati</taxon>
        <taxon>Pseudomonadota</taxon>
        <taxon>Gammaproteobacteria</taxon>
        <taxon>Lysobacterales</taxon>
        <taxon>Rhodanobacteraceae</taxon>
        <taxon>Dokdonella</taxon>
    </lineage>
</organism>
<feature type="DNA-binding region" description="H-T-H motif" evidence="4">
    <location>
        <begin position="37"/>
        <end position="56"/>
    </location>
</feature>
<keyword evidence="7" id="KW-1185">Reference proteome</keyword>
<sequence length="194" mass="21796">MNTDATAKAESKARLSAADWEHAALETLAESGLAAVAVEPLARRLGVTKGSFYWHFTTREALIQAALERWEREDEQDVLVPTGAIPDPRERLRELVRQVSHKRPSHAVLAALFRALDQPLIGPVVERVSARRIAFLTEAFRHAGFDPTHAANRARLAYSAYVGFVQLSRIGQPRMSHEEFEAYIRDFIDTLVPR</sequence>
<gene>
    <name evidence="6" type="ORF">EV148_11168</name>
</gene>
<dbReference type="SUPFAM" id="SSF48498">
    <property type="entry name" value="Tetracyclin repressor-like, C-terminal domain"/>
    <property type="match status" value="1"/>
</dbReference>
<keyword evidence="2 4" id="KW-0238">DNA-binding</keyword>
<dbReference type="GO" id="GO:0003677">
    <property type="term" value="F:DNA binding"/>
    <property type="evidence" value="ECO:0007669"/>
    <property type="project" value="UniProtKB-UniRule"/>
</dbReference>
<evidence type="ECO:0000256" key="3">
    <source>
        <dbReference type="ARBA" id="ARBA00023163"/>
    </source>
</evidence>
<comment type="caution">
    <text evidence="6">The sequence shown here is derived from an EMBL/GenBank/DDBJ whole genome shotgun (WGS) entry which is preliminary data.</text>
</comment>
<feature type="domain" description="HTH tetR-type" evidence="5">
    <location>
        <begin position="14"/>
        <end position="74"/>
    </location>
</feature>
<evidence type="ECO:0000313" key="6">
    <source>
        <dbReference type="EMBL" id="TCO36892.1"/>
    </source>
</evidence>
<accession>A0A4R2HZB4</accession>
<dbReference type="EMBL" id="SLWQ01000011">
    <property type="protein sequence ID" value="TCO36892.1"/>
    <property type="molecule type" value="Genomic_DNA"/>
</dbReference>
<dbReference type="InterPro" id="IPR036271">
    <property type="entry name" value="Tet_transcr_reg_TetR-rel_C_sf"/>
</dbReference>
<keyword evidence="1" id="KW-0805">Transcription regulation</keyword>
<evidence type="ECO:0000313" key="7">
    <source>
        <dbReference type="Proteomes" id="UP000294862"/>
    </source>
</evidence>
<dbReference type="InterPro" id="IPR001647">
    <property type="entry name" value="HTH_TetR"/>
</dbReference>
<dbReference type="PRINTS" id="PR00455">
    <property type="entry name" value="HTHTETR"/>
</dbReference>
<name>A0A4R2HZB4_9GAMM</name>
<dbReference type="PANTHER" id="PTHR47506:SF7">
    <property type="entry name" value="TRANSCRIPTIONAL REGULATORY PROTEIN"/>
    <property type="match status" value="1"/>
</dbReference>
<keyword evidence="3" id="KW-0804">Transcription</keyword>
<dbReference type="PROSITE" id="PS50977">
    <property type="entry name" value="HTH_TETR_2"/>
    <property type="match status" value="1"/>
</dbReference>
<dbReference type="OrthoDB" id="4541465at2"/>
<protein>
    <submittedName>
        <fullName evidence="6">TetR family transcriptional regulator</fullName>
    </submittedName>
</protein>
<proteinExistence type="predicted"/>
<reference evidence="6 7" key="1">
    <citation type="journal article" date="2015" name="Stand. Genomic Sci.">
        <title>Genomic Encyclopedia of Bacterial and Archaeal Type Strains, Phase III: the genomes of soil and plant-associated and newly described type strains.</title>
        <authorList>
            <person name="Whitman W.B."/>
            <person name="Woyke T."/>
            <person name="Klenk H.P."/>
            <person name="Zhou Y."/>
            <person name="Lilburn T.G."/>
            <person name="Beck B.J."/>
            <person name="De Vos P."/>
            <person name="Vandamme P."/>
            <person name="Eisen J.A."/>
            <person name="Garrity G."/>
            <person name="Hugenholtz P."/>
            <person name="Kyrpides N.C."/>
        </authorList>
    </citation>
    <scope>NUCLEOTIDE SEQUENCE [LARGE SCALE GENOMIC DNA]</scope>
    <source>
        <strain evidence="6 7">A3</strain>
    </source>
</reference>
<dbReference type="Proteomes" id="UP000294862">
    <property type="component" value="Unassembled WGS sequence"/>
</dbReference>
<evidence type="ECO:0000256" key="1">
    <source>
        <dbReference type="ARBA" id="ARBA00023015"/>
    </source>
</evidence>
<dbReference type="AlphaFoldDB" id="A0A4R2HZB4"/>
<dbReference type="Gene3D" id="1.10.357.10">
    <property type="entry name" value="Tetracycline Repressor, domain 2"/>
    <property type="match status" value="1"/>
</dbReference>
<evidence type="ECO:0000256" key="4">
    <source>
        <dbReference type="PROSITE-ProRule" id="PRU00335"/>
    </source>
</evidence>